<reference evidence="3 4" key="1">
    <citation type="journal article" date="2018" name="Mol. Biol. Evol.">
        <title>Broad Genomic Sampling Reveals a Smut Pathogenic Ancestry of the Fungal Clade Ustilaginomycotina.</title>
        <authorList>
            <person name="Kijpornyongpan T."/>
            <person name="Mondo S.J."/>
            <person name="Barry K."/>
            <person name="Sandor L."/>
            <person name="Lee J."/>
            <person name="Lipzen A."/>
            <person name="Pangilinan J."/>
            <person name="LaButti K."/>
            <person name="Hainaut M."/>
            <person name="Henrissat B."/>
            <person name="Grigoriev I.V."/>
            <person name="Spatafora J.W."/>
            <person name="Aime M.C."/>
        </authorList>
    </citation>
    <scope>NUCLEOTIDE SEQUENCE [LARGE SCALE GENOMIC DNA]</scope>
    <source>
        <strain evidence="3 4">MCA 4658</strain>
    </source>
</reference>
<feature type="compositionally biased region" description="Polar residues" evidence="1">
    <location>
        <begin position="575"/>
        <end position="584"/>
    </location>
</feature>
<feature type="compositionally biased region" description="Polar residues" evidence="1">
    <location>
        <begin position="1217"/>
        <end position="1227"/>
    </location>
</feature>
<dbReference type="Proteomes" id="UP000245783">
    <property type="component" value="Unassembled WGS sequence"/>
</dbReference>
<feature type="compositionally biased region" description="Basic and acidic residues" evidence="1">
    <location>
        <begin position="50"/>
        <end position="60"/>
    </location>
</feature>
<feature type="compositionally biased region" description="Low complexity" evidence="1">
    <location>
        <begin position="445"/>
        <end position="459"/>
    </location>
</feature>
<feature type="region of interest" description="Disordered" evidence="1">
    <location>
        <begin position="376"/>
        <end position="498"/>
    </location>
</feature>
<gene>
    <name evidence="3" type="ORF">IE81DRAFT_88041</name>
</gene>
<feature type="region of interest" description="Disordered" evidence="1">
    <location>
        <begin position="1378"/>
        <end position="1402"/>
    </location>
</feature>
<feature type="compositionally biased region" description="Basic and acidic residues" evidence="1">
    <location>
        <begin position="1"/>
        <end position="12"/>
    </location>
</feature>
<feature type="compositionally biased region" description="Polar residues" evidence="1">
    <location>
        <begin position="479"/>
        <end position="493"/>
    </location>
</feature>
<accession>A0A316W0Y7</accession>
<dbReference type="RefSeq" id="XP_025370519.1">
    <property type="nucleotide sequence ID" value="XM_025517714.1"/>
</dbReference>
<evidence type="ECO:0000256" key="1">
    <source>
        <dbReference type="SAM" id="MobiDB-lite"/>
    </source>
</evidence>
<feature type="transmembrane region" description="Helical" evidence="2">
    <location>
        <begin position="169"/>
        <end position="191"/>
    </location>
</feature>
<feature type="region of interest" description="Disordered" evidence="1">
    <location>
        <begin position="283"/>
        <end position="307"/>
    </location>
</feature>
<dbReference type="GeneID" id="37039584"/>
<feature type="region of interest" description="Disordered" evidence="1">
    <location>
        <begin position="1285"/>
        <end position="1314"/>
    </location>
</feature>
<feature type="compositionally biased region" description="Basic residues" evidence="1">
    <location>
        <begin position="13"/>
        <end position="23"/>
    </location>
</feature>
<organism evidence="3 4">
    <name type="scientific">Ceraceosorus guamensis</name>
    <dbReference type="NCBI Taxonomy" id="1522189"/>
    <lineage>
        <taxon>Eukaryota</taxon>
        <taxon>Fungi</taxon>
        <taxon>Dikarya</taxon>
        <taxon>Basidiomycota</taxon>
        <taxon>Ustilaginomycotina</taxon>
        <taxon>Exobasidiomycetes</taxon>
        <taxon>Ceraceosorales</taxon>
        <taxon>Ceraceosoraceae</taxon>
        <taxon>Ceraceosorus</taxon>
    </lineage>
</organism>
<feature type="region of interest" description="Disordered" evidence="1">
    <location>
        <begin position="925"/>
        <end position="944"/>
    </location>
</feature>
<evidence type="ECO:0000313" key="4">
    <source>
        <dbReference type="Proteomes" id="UP000245783"/>
    </source>
</evidence>
<evidence type="ECO:0000313" key="3">
    <source>
        <dbReference type="EMBL" id="PWN43359.1"/>
    </source>
</evidence>
<keyword evidence="4" id="KW-1185">Reference proteome</keyword>
<feature type="compositionally biased region" description="Polar residues" evidence="1">
    <location>
        <begin position="1240"/>
        <end position="1259"/>
    </location>
</feature>
<feature type="region of interest" description="Disordered" evidence="1">
    <location>
        <begin position="565"/>
        <end position="592"/>
    </location>
</feature>
<feature type="compositionally biased region" description="Polar residues" evidence="1">
    <location>
        <begin position="100"/>
        <end position="114"/>
    </location>
</feature>
<keyword evidence="2" id="KW-0812">Transmembrane</keyword>
<feature type="compositionally biased region" description="Polar residues" evidence="1">
    <location>
        <begin position="126"/>
        <end position="144"/>
    </location>
</feature>
<dbReference type="InParanoid" id="A0A316W0Y7"/>
<feature type="compositionally biased region" description="Polar residues" evidence="1">
    <location>
        <begin position="1288"/>
        <end position="1298"/>
    </location>
</feature>
<feature type="compositionally biased region" description="Basic residues" evidence="1">
    <location>
        <begin position="1184"/>
        <end position="1193"/>
    </location>
</feature>
<dbReference type="OrthoDB" id="10339776at2759"/>
<protein>
    <submittedName>
        <fullName evidence="3">Uncharacterized protein</fullName>
    </submittedName>
</protein>
<feature type="region of interest" description="Disordered" evidence="1">
    <location>
        <begin position="1035"/>
        <end position="1057"/>
    </location>
</feature>
<keyword evidence="2" id="KW-1133">Transmembrane helix</keyword>
<name>A0A316W0Y7_9BASI</name>
<sequence>MPEAQRAVDARRKASHRKRHAQIARRGADKAGWWSQKDDPSTEQYSQRPHKQEPKADSDARNASANRMKLRRATPFRIEQRSVDHDQESSKAKHSFHTAPRSSTHHSASISTPCPSVPRHSAIPSALTSSTTITDRSPESSSDVSADYHPVANDHGAGWQLRPNTPAGVAITVCIIVLLLLILMSLCTLLARRWRKQPSSQRLQLSDRAQSASLKDWRTTRSEVGYTAGVSTHEASRLRALWQKSSEVVTKMKRALRPGSRSSRSERRSNILATGSRVKLTDAASGASGASVPMSARSVPSSPLVNDAPTGAVATAVRTAFGLIEQYPTRLPQSQASPSLLSPAGQTRSPYAFAGSPNMSNLLDLNFAAPAHERNKGVNSGMAVSSAARPNHHLSSTARGTKQRHAFDTADSPRLPPLAVFGSPRRASVLASPQLGSQPANEGKASSSRPSSARLSPVLGRHGSALRSQSALSREAQHESTNGHPQARSTQEAGNARPRASAAFVGLGIGIGRAFGSQSDLGLAKCQATDVFETAPPTRGFMVPADDQEDLSQLASATISTLTESGVADAKHDPTSSVKASTAHPTHEDHAEARQGLDNETIELGLLWQPLPSVDSLRGAKSFQLTSEPSTDGFAQGIASENKRDAVYDLTDEESDLAAISASSSERSFTTLADGALVSNRVLAALEAAGMSPCAEKVNPLDLTTVAQEHSVDAGDASGIVIFAGNRVPARLSDAHASRHSSSTTFSTAPGDISVNSAYGAAMKSVHARLLRASAVTRRRANTVVMPMTNTDPGNVPTGRARAHSQPKRRLATIDDPDFSMHTRASDASLRLGRSNHRTPPASVQKNAVALFQETPQSMYSMASYVSVMNGQRLWSASPEALQTPAPLLARRSSSSSQEAAITSPAAFQRTPFDLAECSTPLASKVEPHLTKSPNLPKSSQLRSSSSQAEDALLAFFATDSQAHQLPASPLSDSASTPVATPTSDFQHRTLSIVSVASDIAPKAILVDIGAGPVRAPIHGANWDFHRPHRAMAAPERHDLPSGPARAVSVSPTSSPTARIWERRRLSTPPRTVRPRTPSGPEAAEVLRDAITLLQSRERPLAPSNSNHTAVDSISLSASDSGQSLEVKAQLLFQDVASATGKRCSTGPSIRSWSDEEDELSRMSAGPGPSPLAAHRLLAVQRKPTQHPRKTTRSRSGSSPTPVRTSAPSKEVKGKIYSNSRQRASTEGGSGRSKHREAQQSRSAPSTISRTAPTTNGQETAAPFDHRPPPDHVTAASLAGYLKEVSSCPGSPQHTTARSALRPLHLQPSRIPRPIPRERLVTQAAPPPSKRYLHARNTSVPDLHALVHVSENVAGIGARRDPSRGQGSAARVDFQNLQSRKRRATAEAGTHSKALKSPSIGPVSVRRGLVPLQLVTDNLSPNTGRNRARESDYASPTMQVFRFYDSRRSIIEQH</sequence>
<feature type="compositionally biased region" description="Low complexity" evidence="1">
    <location>
        <begin position="1194"/>
        <end position="1206"/>
    </location>
</feature>
<proteinExistence type="predicted"/>
<feature type="region of interest" description="Disordered" evidence="1">
    <location>
        <begin position="786"/>
        <end position="809"/>
    </location>
</feature>
<feature type="compositionally biased region" description="Basic and acidic residues" evidence="1">
    <location>
        <begin position="78"/>
        <end position="91"/>
    </location>
</feature>
<feature type="region of interest" description="Disordered" evidence="1">
    <location>
        <begin position="1"/>
        <end position="149"/>
    </location>
</feature>
<evidence type="ECO:0000256" key="2">
    <source>
        <dbReference type="SAM" id="Phobius"/>
    </source>
</evidence>
<feature type="region of interest" description="Disordered" evidence="1">
    <location>
        <begin position="1140"/>
        <end position="1272"/>
    </location>
</feature>
<keyword evidence="2" id="KW-0472">Membrane</keyword>
<dbReference type="EMBL" id="KZ819370">
    <property type="protein sequence ID" value="PWN43359.1"/>
    <property type="molecule type" value="Genomic_DNA"/>
</dbReference>